<keyword evidence="2" id="KW-1185">Reference proteome</keyword>
<organism evidence="1 2">
    <name type="scientific">Oryza sativa subsp. japonica</name>
    <name type="common">Rice</name>
    <dbReference type="NCBI Taxonomy" id="39947"/>
    <lineage>
        <taxon>Eukaryota</taxon>
        <taxon>Viridiplantae</taxon>
        <taxon>Streptophyta</taxon>
        <taxon>Embryophyta</taxon>
        <taxon>Tracheophyta</taxon>
        <taxon>Spermatophyta</taxon>
        <taxon>Magnoliopsida</taxon>
        <taxon>Liliopsida</taxon>
        <taxon>Poales</taxon>
        <taxon>Poaceae</taxon>
        <taxon>BOP clade</taxon>
        <taxon>Oryzoideae</taxon>
        <taxon>Oryzeae</taxon>
        <taxon>Oryzinae</taxon>
        <taxon>Oryza</taxon>
        <taxon>Oryza sativa</taxon>
    </lineage>
</organism>
<dbReference type="AlphaFoldDB" id="A0A0P0XRE3"/>
<evidence type="ECO:0000313" key="2">
    <source>
        <dbReference type="Proteomes" id="UP000059680"/>
    </source>
</evidence>
<accession>A0A0P0XRE3</accession>
<dbReference type="InParanoid" id="A0A0P0XRE3"/>
<dbReference type="Proteomes" id="UP000059680">
    <property type="component" value="Chromosome 10"/>
</dbReference>
<proteinExistence type="predicted"/>
<name>A0A0P0XRE3_ORYSJ</name>
<dbReference type="PaxDb" id="39947-A0A0P0XRE3"/>
<reference evidence="1 2" key="2">
    <citation type="journal article" date="2013" name="Plant Cell Physiol.">
        <title>Rice Annotation Project Database (RAP-DB): an integrative and interactive database for rice genomics.</title>
        <authorList>
            <person name="Sakai H."/>
            <person name="Lee S.S."/>
            <person name="Tanaka T."/>
            <person name="Numa H."/>
            <person name="Kim J."/>
            <person name="Kawahara Y."/>
            <person name="Wakimoto H."/>
            <person name="Yang C.C."/>
            <person name="Iwamoto M."/>
            <person name="Abe T."/>
            <person name="Yamada Y."/>
            <person name="Muto A."/>
            <person name="Inokuchi H."/>
            <person name="Ikemura T."/>
            <person name="Matsumoto T."/>
            <person name="Sasaki T."/>
            <person name="Itoh T."/>
        </authorList>
    </citation>
    <scope>NUCLEOTIDE SEQUENCE [LARGE SCALE GENOMIC DNA]</scope>
    <source>
        <strain evidence="2">cv. Nipponbare</strain>
    </source>
</reference>
<gene>
    <name evidence="1" type="ordered locus">Os10g0141050</name>
    <name evidence="1" type="ORF">OSNPB_100141050</name>
</gene>
<reference evidence="2" key="1">
    <citation type="journal article" date="2005" name="Nature">
        <title>The map-based sequence of the rice genome.</title>
        <authorList>
            <consortium name="International rice genome sequencing project (IRGSP)"/>
            <person name="Matsumoto T."/>
            <person name="Wu J."/>
            <person name="Kanamori H."/>
            <person name="Katayose Y."/>
            <person name="Fujisawa M."/>
            <person name="Namiki N."/>
            <person name="Mizuno H."/>
            <person name="Yamamoto K."/>
            <person name="Antonio B.A."/>
            <person name="Baba T."/>
            <person name="Sakata K."/>
            <person name="Nagamura Y."/>
            <person name="Aoki H."/>
            <person name="Arikawa K."/>
            <person name="Arita K."/>
            <person name="Bito T."/>
            <person name="Chiden Y."/>
            <person name="Fujitsuka N."/>
            <person name="Fukunaka R."/>
            <person name="Hamada M."/>
            <person name="Harada C."/>
            <person name="Hayashi A."/>
            <person name="Hijishita S."/>
            <person name="Honda M."/>
            <person name="Hosokawa S."/>
            <person name="Ichikawa Y."/>
            <person name="Idonuma A."/>
            <person name="Iijima M."/>
            <person name="Ikeda M."/>
            <person name="Ikeno M."/>
            <person name="Ito K."/>
            <person name="Ito S."/>
            <person name="Ito T."/>
            <person name="Ito Y."/>
            <person name="Ito Y."/>
            <person name="Iwabuchi A."/>
            <person name="Kamiya K."/>
            <person name="Karasawa W."/>
            <person name="Kurita K."/>
            <person name="Katagiri S."/>
            <person name="Kikuta A."/>
            <person name="Kobayashi H."/>
            <person name="Kobayashi N."/>
            <person name="Machita K."/>
            <person name="Maehara T."/>
            <person name="Masukawa M."/>
            <person name="Mizubayashi T."/>
            <person name="Mukai Y."/>
            <person name="Nagasaki H."/>
            <person name="Nagata Y."/>
            <person name="Naito S."/>
            <person name="Nakashima M."/>
            <person name="Nakama Y."/>
            <person name="Nakamichi Y."/>
            <person name="Nakamura M."/>
            <person name="Meguro A."/>
            <person name="Negishi M."/>
            <person name="Ohta I."/>
            <person name="Ohta T."/>
            <person name="Okamoto M."/>
            <person name="Ono N."/>
            <person name="Saji S."/>
            <person name="Sakaguchi M."/>
            <person name="Sakai K."/>
            <person name="Shibata M."/>
            <person name="Shimokawa T."/>
            <person name="Song J."/>
            <person name="Takazaki Y."/>
            <person name="Terasawa K."/>
            <person name="Tsugane M."/>
            <person name="Tsuji K."/>
            <person name="Ueda S."/>
            <person name="Waki K."/>
            <person name="Yamagata H."/>
            <person name="Yamamoto M."/>
            <person name="Yamamoto S."/>
            <person name="Yamane H."/>
            <person name="Yoshiki S."/>
            <person name="Yoshihara R."/>
            <person name="Yukawa K."/>
            <person name="Zhong H."/>
            <person name="Yano M."/>
            <person name="Yuan Q."/>
            <person name="Ouyang S."/>
            <person name="Liu J."/>
            <person name="Jones K.M."/>
            <person name="Gansberger K."/>
            <person name="Moffat K."/>
            <person name="Hill J."/>
            <person name="Bera J."/>
            <person name="Fadrosh D."/>
            <person name="Jin S."/>
            <person name="Johri S."/>
            <person name="Kim M."/>
            <person name="Overton L."/>
            <person name="Reardon M."/>
            <person name="Tsitrin T."/>
            <person name="Vuong H."/>
            <person name="Weaver B."/>
            <person name="Ciecko A."/>
            <person name="Tallon L."/>
            <person name="Jackson J."/>
            <person name="Pai G."/>
            <person name="Aken S.V."/>
            <person name="Utterback T."/>
            <person name="Reidmuller S."/>
            <person name="Feldblyum T."/>
            <person name="Hsiao J."/>
            <person name="Zismann V."/>
            <person name="Iobst S."/>
            <person name="de Vazeille A.R."/>
            <person name="Buell C.R."/>
            <person name="Ying K."/>
            <person name="Li Y."/>
            <person name="Lu T."/>
            <person name="Huang Y."/>
            <person name="Zhao Q."/>
            <person name="Feng Q."/>
            <person name="Zhang L."/>
            <person name="Zhu J."/>
            <person name="Weng Q."/>
            <person name="Mu J."/>
            <person name="Lu Y."/>
            <person name="Fan D."/>
            <person name="Liu Y."/>
            <person name="Guan J."/>
            <person name="Zhang Y."/>
            <person name="Yu S."/>
            <person name="Liu X."/>
            <person name="Zhang Y."/>
            <person name="Hong G."/>
            <person name="Han B."/>
            <person name="Choisne N."/>
            <person name="Demange N."/>
            <person name="Orjeda G."/>
            <person name="Samain S."/>
            <person name="Cattolico L."/>
            <person name="Pelletier E."/>
            <person name="Couloux A."/>
            <person name="Segurens B."/>
            <person name="Wincker P."/>
            <person name="D'Hont A."/>
            <person name="Scarpelli C."/>
            <person name="Weissenbach J."/>
            <person name="Salanoubat M."/>
            <person name="Quetier F."/>
            <person name="Yu Y."/>
            <person name="Kim H.R."/>
            <person name="Rambo T."/>
            <person name="Currie J."/>
            <person name="Collura K."/>
            <person name="Luo M."/>
            <person name="Yang T."/>
            <person name="Ammiraju J.S.S."/>
            <person name="Engler F."/>
            <person name="Soderlund C."/>
            <person name="Wing R.A."/>
            <person name="Palmer L.E."/>
            <person name="de la Bastide M."/>
            <person name="Spiegel L."/>
            <person name="Nascimento L."/>
            <person name="Zutavern T."/>
            <person name="O'Shaughnessy A."/>
            <person name="Dike S."/>
            <person name="Dedhia N."/>
            <person name="Preston R."/>
            <person name="Balija V."/>
            <person name="McCombie W.R."/>
            <person name="Chow T."/>
            <person name="Chen H."/>
            <person name="Chung M."/>
            <person name="Chen C."/>
            <person name="Shaw J."/>
            <person name="Wu H."/>
            <person name="Hsiao K."/>
            <person name="Chao Y."/>
            <person name="Chu M."/>
            <person name="Cheng C."/>
            <person name="Hour A."/>
            <person name="Lee P."/>
            <person name="Lin S."/>
            <person name="Lin Y."/>
            <person name="Liou J."/>
            <person name="Liu S."/>
            <person name="Hsing Y."/>
            <person name="Raghuvanshi S."/>
            <person name="Mohanty A."/>
            <person name="Bharti A.K."/>
            <person name="Gaur A."/>
            <person name="Gupta V."/>
            <person name="Kumar D."/>
            <person name="Ravi V."/>
            <person name="Vij S."/>
            <person name="Kapur A."/>
            <person name="Khurana P."/>
            <person name="Khurana P."/>
            <person name="Khurana J.P."/>
            <person name="Tyagi A.K."/>
            <person name="Gaikwad K."/>
            <person name="Singh A."/>
            <person name="Dalal V."/>
            <person name="Srivastava S."/>
            <person name="Dixit A."/>
            <person name="Pal A.K."/>
            <person name="Ghazi I.A."/>
            <person name="Yadav M."/>
            <person name="Pandit A."/>
            <person name="Bhargava A."/>
            <person name="Sureshbabu K."/>
            <person name="Batra K."/>
            <person name="Sharma T.R."/>
            <person name="Mohapatra T."/>
            <person name="Singh N.K."/>
            <person name="Messing J."/>
            <person name="Nelson A.B."/>
            <person name="Fuks G."/>
            <person name="Kavchok S."/>
            <person name="Keizer G."/>
            <person name="Linton E."/>
            <person name="Llaca V."/>
            <person name="Song R."/>
            <person name="Tanyolac B."/>
            <person name="Young S."/>
            <person name="Ho-Il K."/>
            <person name="Hahn J.H."/>
            <person name="Sangsakoo G."/>
            <person name="Vanavichit A."/>
            <person name="de Mattos Luiz.A.T."/>
            <person name="Zimmer P.D."/>
            <person name="Malone G."/>
            <person name="Dellagostin O."/>
            <person name="de Oliveira A.C."/>
            <person name="Bevan M."/>
            <person name="Bancroft I."/>
            <person name="Minx P."/>
            <person name="Cordum H."/>
            <person name="Wilson R."/>
            <person name="Cheng Z."/>
            <person name="Jin W."/>
            <person name="Jiang J."/>
            <person name="Leong S.A."/>
            <person name="Iwama H."/>
            <person name="Gojobori T."/>
            <person name="Itoh T."/>
            <person name="Niimura Y."/>
            <person name="Fujii Y."/>
            <person name="Habara T."/>
            <person name="Sakai H."/>
            <person name="Sato Y."/>
            <person name="Wilson G."/>
            <person name="Kumar K."/>
            <person name="McCouch S."/>
            <person name="Juretic N."/>
            <person name="Hoen D."/>
            <person name="Wright S."/>
            <person name="Bruskiewich R."/>
            <person name="Bureau T."/>
            <person name="Miyao A."/>
            <person name="Hirochika H."/>
            <person name="Nishikawa T."/>
            <person name="Kadowaki K."/>
            <person name="Sugiura M."/>
            <person name="Burr B."/>
            <person name="Sasaki T."/>
        </authorList>
    </citation>
    <scope>NUCLEOTIDE SEQUENCE [LARGE SCALE GENOMIC DNA]</scope>
    <source>
        <strain evidence="2">cv. Nipponbare</strain>
    </source>
</reference>
<protein>
    <submittedName>
        <fullName evidence="1">Os10g0141050 protein</fullName>
    </submittedName>
</protein>
<reference evidence="1 2" key="3">
    <citation type="journal article" date="2013" name="Rice">
        <title>Improvement of the Oryza sativa Nipponbare reference genome using next generation sequence and optical map data.</title>
        <authorList>
            <person name="Kawahara Y."/>
            <person name="de la Bastide M."/>
            <person name="Hamilton J.P."/>
            <person name="Kanamori H."/>
            <person name="McCombie W.R."/>
            <person name="Ouyang S."/>
            <person name="Schwartz D.C."/>
            <person name="Tanaka T."/>
            <person name="Wu J."/>
            <person name="Zhou S."/>
            <person name="Childs K.L."/>
            <person name="Davidson R.M."/>
            <person name="Lin H."/>
            <person name="Quesada-Ocampo L."/>
            <person name="Vaillancourt B."/>
            <person name="Sakai H."/>
            <person name="Lee S.S."/>
            <person name="Kim J."/>
            <person name="Numa H."/>
            <person name="Itoh T."/>
            <person name="Buell C.R."/>
            <person name="Matsumoto T."/>
        </authorList>
    </citation>
    <scope>NUCLEOTIDE SEQUENCE [LARGE SCALE GENOMIC DNA]</scope>
    <source>
        <strain evidence="2">cv. Nipponbare</strain>
    </source>
</reference>
<dbReference type="Gramene" id="Os10t0141050-00">
    <property type="protein sequence ID" value="Os10t0141050-00"/>
    <property type="gene ID" value="Os10g0141050"/>
</dbReference>
<evidence type="ECO:0000313" key="1">
    <source>
        <dbReference type="EMBL" id="BAT09846.1"/>
    </source>
</evidence>
<sequence>MFVGFVFVMSSIRTTPKLYTSLFGVRRAPPMQMLDPCSRYSLAHSQLDLCYLLTESLIFQNQNLCYLLTESLIFQNQIFLHESSHPQEYWTA</sequence>
<dbReference type="EMBL" id="AP014966">
    <property type="protein sequence ID" value="BAT09846.1"/>
    <property type="molecule type" value="Genomic_DNA"/>
</dbReference>